<evidence type="ECO:0008006" key="4">
    <source>
        <dbReference type="Google" id="ProtNLM"/>
    </source>
</evidence>
<reference evidence="3" key="1">
    <citation type="submission" date="2016-11" db="EMBL/GenBank/DDBJ databases">
        <authorList>
            <person name="Varghese N."/>
            <person name="Submissions S."/>
        </authorList>
    </citation>
    <scope>NUCLEOTIDE SEQUENCE [LARGE SCALE GENOMIC DNA]</scope>
    <source>
        <strain evidence="3">DSM 29327</strain>
    </source>
</reference>
<dbReference type="EMBL" id="FRBN01000065">
    <property type="protein sequence ID" value="SHL85429.1"/>
    <property type="molecule type" value="Genomic_DNA"/>
</dbReference>
<dbReference type="AlphaFoldDB" id="A0A1M7E201"/>
<feature type="chain" id="PRO_5013269079" description="Beta-lactamase" evidence="1">
    <location>
        <begin position="23"/>
        <end position="80"/>
    </location>
</feature>
<organism evidence="2 3">
    <name type="scientific">Roseovarius marisflavi</name>
    <dbReference type="NCBI Taxonomy" id="1054996"/>
    <lineage>
        <taxon>Bacteria</taxon>
        <taxon>Pseudomonadati</taxon>
        <taxon>Pseudomonadota</taxon>
        <taxon>Alphaproteobacteria</taxon>
        <taxon>Rhodobacterales</taxon>
        <taxon>Roseobacteraceae</taxon>
        <taxon>Roseovarius</taxon>
    </lineage>
</organism>
<proteinExistence type="predicted"/>
<keyword evidence="3" id="KW-1185">Reference proteome</keyword>
<evidence type="ECO:0000313" key="3">
    <source>
        <dbReference type="Proteomes" id="UP000184191"/>
    </source>
</evidence>
<protein>
    <recommendedName>
        <fullName evidence="4">Beta-lactamase</fullName>
    </recommendedName>
</protein>
<evidence type="ECO:0000313" key="2">
    <source>
        <dbReference type="EMBL" id="SHL85429.1"/>
    </source>
</evidence>
<dbReference type="Proteomes" id="UP000184191">
    <property type="component" value="Unassembled WGS sequence"/>
</dbReference>
<accession>A0A1M7E201</accession>
<dbReference type="STRING" id="1054996.SAMN05444414_1652"/>
<name>A0A1M7E201_9RHOB</name>
<feature type="signal peptide" evidence="1">
    <location>
        <begin position="1"/>
        <end position="22"/>
    </location>
</feature>
<dbReference type="OrthoDB" id="5377981at2"/>
<gene>
    <name evidence="2" type="ORF">SAMN05444414_1652</name>
</gene>
<evidence type="ECO:0000256" key="1">
    <source>
        <dbReference type="SAM" id="SignalP"/>
    </source>
</evidence>
<sequence>MRTALALAATVLSLLVTGSAQAEDETGLSGRLHDTLEAFRDRYDLPGATAAFVLPDGTVASVATGLADVEAGRAMIGWTT</sequence>
<dbReference type="RefSeq" id="WP_139279417.1">
    <property type="nucleotide sequence ID" value="NZ_FRBN01000065.1"/>
</dbReference>
<keyword evidence="1" id="KW-0732">Signal</keyword>